<feature type="region of interest" description="Disordered" evidence="1">
    <location>
        <begin position="1"/>
        <end position="35"/>
    </location>
</feature>
<proteinExistence type="predicted"/>
<reference evidence="2" key="1">
    <citation type="submission" date="2006-03" db="EMBL/GenBank/DDBJ databases">
        <title>Complete sequence of Rhodopseudomonas palustris BisB18.</title>
        <authorList>
            <consortium name="US DOE Joint Genome Institute"/>
            <person name="Copeland A."/>
            <person name="Lucas S."/>
            <person name="Lapidus A."/>
            <person name="Barry K."/>
            <person name="Detter J.C."/>
            <person name="Glavina del Rio T."/>
            <person name="Hammon N."/>
            <person name="Israni S."/>
            <person name="Dalin E."/>
            <person name="Tice H."/>
            <person name="Pitluck S."/>
            <person name="Chain P."/>
            <person name="Malfatti S."/>
            <person name="Shin M."/>
            <person name="Vergez L."/>
            <person name="Schmutz J."/>
            <person name="Larimer F."/>
            <person name="Land M."/>
            <person name="Hauser L."/>
            <person name="Pelletier D.A."/>
            <person name="Kyrpides N."/>
            <person name="Anderson I."/>
            <person name="Oda Y."/>
            <person name="Harwood C.S."/>
            <person name="Richardson P."/>
        </authorList>
    </citation>
    <scope>NUCLEOTIDE SEQUENCE [LARGE SCALE GENOMIC DNA]</scope>
    <source>
        <strain evidence="2">BisB18</strain>
    </source>
</reference>
<evidence type="ECO:0000256" key="1">
    <source>
        <dbReference type="SAM" id="MobiDB-lite"/>
    </source>
</evidence>
<dbReference type="HOGENOM" id="CLU_2525351_0_0_5"/>
<name>Q217Z0_RHOPB</name>
<dbReference type="STRING" id="316056.RPC_1737"/>
<protein>
    <submittedName>
        <fullName evidence="2">Uncharacterized protein</fullName>
    </submittedName>
</protein>
<dbReference type="EMBL" id="CP000301">
    <property type="protein sequence ID" value="ABD87296.1"/>
    <property type="molecule type" value="Genomic_DNA"/>
</dbReference>
<dbReference type="KEGG" id="rpc:RPC_1737"/>
<dbReference type="AlphaFoldDB" id="Q217Z0"/>
<evidence type="ECO:0000313" key="2">
    <source>
        <dbReference type="EMBL" id="ABD87296.1"/>
    </source>
</evidence>
<sequence length="84" mass="9573">MDPDFRKRSCSIKKPAQDDDSKKPHPAPDSFRRFDRLTIPSPSFRARAALAASQPGMHKDRSRFGLRTCAFFELAMTADFDQLN</sequence>
<organism evidence="2">
    <name type="scientific">Rhodopseudomonas palustris (strain BisB18)</name>
    <dbReference type="NCBI Taxonomy" id="316056"/>
    <lineage>
        <taxon>Bacteria</taxon>
        <taxon>Pseudomonadati</taxon>
        <taxon>Pseudomonadota</taxon>
        <taxon>Alphaproteobacteria</taxon>
        <taxon>Hyphomicrobiales</taxon>
        <taxon>Nitrobacteraceae</taxon>
        <taxon>Rhodopseudomonas</taxon>
    </lineage>
</organism>
<gene>
    <name evidence="2" type="ordered locus">RPC_1737</name>
</gene>
<accession>Q217Z0</accession>